<organism evidence="1 2">
    <name type="scientific">Aspergillus sclerotiicarbonarius (strain CBS 121057 / IBT 28362)</name>
    <dbReference type="NCBI Taxonomy" id="1448318"/>
    <lineage>
        <taxon>Eukaryota</taxon>
        <taxon>Fungi</taxon>
        <taxon>Dikarya</taxon>
        <taxon>Ascomycota</taxon>
        <taxon>Pezizomycotina</taxon>
        <taxon>Eurotiomycetes</taxon>
        <taxon>Eurotiomycetidae</taxon>
        <taxon>Eurotiales</taxon>
        <taxon>Aspergillaceae</taxon>
        <taxon>Aspergillus</taxon>
        <taxon>Aspergillus subgen. Circumdati</taxon>
    </lineage>
</organism>
<dbReference type="OrthoDB" id="4249675at2759"/>
<name>A0A319ENB1_ASPSB</name>
<proteinExistence type="predicted"/>
<evidence type="ECO:0000313" key="2">
    <source>
        <dbReference type="Proteomes" id="UP000248423"/>
    </source>
</evidence>
<keyword evidence="2" id="KW-1185">Reference proteome</keyword>
<dbReference type="Proteomes" id="UP000248423">
    <property type="component" value="Unassembled WGS sequence"/>
</dbReference>
<protein>
    <submittedName>
        <fullName evidence="1">Uncharacterized protein</fullName>
    </submittedName>
</protein>
<accession>A0A319ENB1</accession>
<sequence>MTEIIIATDASNSLHCWISDNGAPSETTIPIETIIQDPFSYIFAFRNAYHLFISFSNEIIYNEITRHVRIIRLYILRELQIIYPYRCTSPAIIIPTPASSFSSTTSTTTTSGDVCNDAILPNLENIMEKWRFACRAIPNGHDINFVCFELSAPDGYMPSGISRMLQIISTVLSLKEREKGRFRCGLEGCSPAAAARFDPCLVGNVAIVGWSLLNE</sequence>
<gene>
    <name evidence="1" type="ORF">BO78DRAFT_416991</name>
</gene>
<reference evidence="1 2" key="1">
    <citation type="submission" date="2018-02" db="EMBL/GenBank/DDBJ databases">
        <title>The genomes of Aspergillus section Nigri reveals drivers in fungal speciation.</title>
        <authorList>
            <consortium name="DOE Joint Genome Institute"/>
            <person name="Vesth T.C."/>
            <person name="Nybo J."/>
            <person name="Theobald S."/>
            <person name="Brandl J."/>
            <person name="Frisvad J.C."/>
            <person name="Nielsen K.F."/>
            <person name="Lyhne E.K."/>
            <person name="Kogle M.E."/>
            <person name="Kuo A."/>
            <person name="Riley R."/>
            <person name="Clum A."/>
            <person name="Nolan M."/>
            <person name="Lipzen A."/>
            <person name="Salamov A."/>
            <person name="Henrissat B."/>
            <person name="Wiebenga A."/>
            <person name="De vries R.P."/>
            <person name="Grigoriev I.V."/>
            <person name="Mortensen U.H."/>
            <person name="Andersen M.R."/>
            <person name="Baker S.E."/>
        </authorList>
    </citation>
    <scope>NUCLEOTIDE SEQUENCE [LARGE SCALE GENOMIC DNA]</scope>
    <source>
        <strain evidence="1 2">CBS 121057</strain>
    </source>
</reference>
<dbReference type="AlphaFoldDB" id="A0A319ENB1"/>
<evidence type="ECO:0000313" key="1">
    <source>
        <dbReference type="EMBL" id="PYI08258.1"/>
    </source>
</evidence>
<dbReference type="EMBL" id="KZ826336">
    <property type="protein sequence ID" value="PYI08258.1"/>
    <property type="molecule type" value="Genomic_DNA"/>
</dbReference>
<dbReference type="VEuPathDB" id="FungiDB:BO78DRAFT_416991"/>